<dbReference type="Proteomes" id="UP000000238">
    <property type="component" value="Chromosome"/>
</dbReference>
<dbReference type="CDD" id="cd01948">
    <property type="entry name" value="EAL"/>
    <property type="match status" value="1"/>
</dbReference>
<dbReference type="SUPFAM" id="SSF55073">
    <property type="entry name" value="Nucleotide cyclase"/>
    <property type="match status" value="1"/>
</dbReference>
<dbReference type="EMBL" id="CP000155">
    <property type="protein sequence ID" value="ABC30944.1"/>
    <property type="molecule type" value="Genomic_DNA"/>
</dbReference>
<keyword evidence="7" id="KW-1185">Reference proteome</keyword>
<dbReference type="InterPro" id="IPR043128">
    <property type="entry name" value="Rev_trsase/Diguanyl_cyclase"/>
</dbReference>
<feature type="domain" description="Response regulatory" evidence="3">
    <location>
        <begin position="6"/>
        <end position="125"/>
    </location>
</feature>
<dbReference type="GO" id="GO:0003824">
    <property type="term" value="F:catalytic activity"/>
    <property type="evidence" value="ECO:0007669"/>
    <property type="project" value="UniProtKB-ARBA"/>
</dbReference>
<proteinExistence type="predicted"/>
<dbReference type="PROSITE" id="PS50883">
    <property type="entry name" value="EAL"/>
    <property type="match status" value="1"/>
</dbReference>
<dbReference type="CDD" id="cd00156">
    <property type="entry name" value="REC"/>
    <property type="match status" value="1"/>
</dbReference>
<evidence type="ECO:0000259" key="4">
    <source>
        <dbReference type="PROSITE" id="PS50883"/>
    </source>
</evidence>
<dbReference type="SMART" id="SM00052">
    <property type="entry name" value="EAL"/>
    <property type="match status" value="1"/>
</dbReference>
<dbReference type="AlphaFoldDB" id="Q2SEI0"/>
<evidence type="ECO:0000259" key="3">
    <source>
        <dbReference type="PROSITE" id="PS50110"/>
    </source>
</evidence>
<dbReference type="Pfam" id="PF00990">
    <property type="entry name" value="GGDEF"/>
    <property type="match status" value="1"/>
</dbReference>
<feature type="domain" description="EAL" evidence="4">
    <location>
        <begin position="310"/>
        <end position="563"/>
    </location>
</feature>
<organism evidence="6 7">
    <name type="scientific">Hahella chejuensis (strain KCTC 2396)</name>
    <dbReference type="NCBI Taxonomy" id="349521"/>
    <lineage>
        <taxon>Bacteria</taxon>
        <taxon>Pseudomonadati</taxon>
        <taxon>Pseudomonadota</taxon>
        <taxon>Gammaproteobacteria</taxon>
        <taxon>Oceanospirillales</taxon>
        <taxon>Hahellaceae</taxon>
        <taxon>Hahella</taxon>
    </lineage>
</organism>
<dbReference type="Pfam" id="PF00563">
    <property type="entry name" value="EAL"/>
    <property type="match status" value="1"/>
</dbReference>
<dbReference type="Pfam" id="PF00072">
    <property type="entry name" value="Response_reg"/>
    <property type="match status" value="1"/>
</dbReference>
<dbReference type="PANTHER" id="PTHR44757:SF2">
    <property type="entry name" value="BIOFILM ARCHITECTURE MAINTENANCE PROTEIN MBAA"/>
    <property type="match status" value="1"/>
</dbReference>
<dbReference type="KEGG" id="hch:HCH_04237"/>
<dbReference type="Gene3D" id="3.30.70.270">
    <property type="match status" value="1"/>
</dbReference>
<dbReference type="RefSeq" id="WP_011398011.1">
    <property type="nucleotide sequence ID" value="NC_007645.1"/>
</dbReference>
<dbReference type="PROSITE" id="PS50887">
    <property type="entry name" value="GGDEF"/>
    <property type="match status" value="1"/>
</dbReference>
<evidence type="ECO:0000313" key="6">
    <source>
        <dbReference type="EMBL" id="ABC30944.1"/>
    </source>
</evidence>
<dbReference type="HOGENOM" id="CLU_000445_70_50_6"/>
<dbReference type="STRING" id="349521.HCH_04237"/>
<dbReference type="SMART" id="SM00267">
    <property type="entry name" value="GGDEF"/>
    <property type="match status" value="1"/>
</dbReference>
<gene>
    <name evidence="6" type="ordered locus">HCH_04237</name>
</gene>
<evidence type="ECO:0000256" key="1">
    <source>
        <dbReference type="ARBA" id="ARBA00001946"/>
    </source>
</evidence>
<dbReference type="SMART" id="SM00448">
    <property type="entry name" value="REC"/>
    <property type="match status" value="1"/>
</dbReference>
<sequence length="571" mass="64647">MRGDTSLLIIEDSSDDRYLYRRLLAKYQEPFSSIEEVESAEEALEILQHHRPICCLLDYQLPGMDGLTFLRKLKKLWIDDMIPVVVLTGQGDESIAVQLMRNGAHDYLVKGDLTAESLHRAIGNAVRTCSLQHQLNYMAHFDALTGLLNRALFLDRLQLAIKKAERNSYECSLFYLDLDHFKPVNDSLGHDAGDALLQAVAGRIKSVVRETDSVARIGGDEFVVLLENVDVNITRNVAEKLLEEVNRPTHIAEHEVAVSSSIGIARYPTTAKSAQELLKHADLALYAAKGRGRSTYHEFSQSQKEIWQRKQALEAALPKAIAKGELQPYFQPIVDIPGERLRGFELLSRWPMSDYPNIQAMELIQMVEGLGLMEPFNEWLIDEVCGKAVLWTKEFPDISLSINMPANQFHNTYLVDMFRSKLSRYPIDPSVIELEITETTLMRQPDASIRLLNSLHELGLRIAVDDFGTGYSSLAYLTRLPIDILKIDKCFFLEAQHDERNKKVIETVVALGHHLGLKVTAEGIESDKQWNDAKKSRCDLAQGYLFGRPTPCGSQSLKEFMEHFPRIQRKG</sequence>
<comment type="cofactor">
    <cofactor evidence="1">
        <name>Mg(2+)</name>
        <dbReference type="ChEBI" id="CHEBI:18420"/>
    </cofactor>
</comment>
<evidence type="ECO:0000256" key="2">
    <source>
        <dbReference type="PROSITE-ProRule" id="PRU00169"/>
    </source>
</evidence>
<dbReference type="InterPro" id="IPR029787">
    <property type="entry name" value="Nucleotide_cyclase"/>
</dbReference>
<dbReference type="FunFam" id="3.30.70.270:FF:000001">
    <property type="entry name" value="Diguanylate cyclase domain protein"/>
    <property type="match status" value="1"/>
</dbReference>
<dbReference type="SUPFAM" id="SSF141868">
    <property type="entry name" value="EAL domain-like"/>
    <property type="match status" value="1"/>
</dbReference>
<keyword evidence="2" id="KW-0597">Phosphoprotein</keyword>
<dbReference type="CDD" id="cd01949">
    <property type="entry name" value="GGDEF"/>
    <property type="match status" value="1"/>
</dbReference>
<dbReference type="GO" id="GO:0000160">
    <property type="term" value="P:phosphorelay signal transduction system"/>
    <property type="evidence" value="ECO:0007669"/>
    <property type="project" value="InterPro"/>
</dbReference>
<name>Q2SEI0_HAHCH</name>
<dbReference type="InterPro" id="IPR000160">
    <property type="entry name" value="GGDEF_dom"/>
</dbReference>
<evidence type="ECO:0000259" key="5">
    <source>
        <dbReference type="PROSITE" id="PS50887"/>
    </source>
</evidence>
<dbReference type="InterPro" id="IPR001633">
    <property type="entry name" value="EAL_dom"/>
</dbReference>
<dbReference type="InterPro" id="IPR001789">
    <property type="entry name" value="Sig_transdc_resp-reg_receiver"/>
</dbReference>
<evidence type="ECO:0000313" key="7">
    <source>
        <dbReference type="Proteomes" id="UP000000238"/>
    </source>
</evidence>
<dbReference type="InterPro" id="IPR052155">
    <property type="entry name" value="Biofilm_reg_signaling"/>
</dbReference>
<dbReference type="Gene3D" id="3.20.20.450">
    <property type="entry name" value="EAL domain"/>
    <property type="match status" value="1"/>
</dbReference>
<dbReference type="NCBIfam" id="TIGR00254">
    <property type="entry name" value="GGDEF"/>
    <property type="match status" value="1"/>
</dbReference>
<dbReference type="eggNOG" id="COG5001">
    <property type="taxonomic scope" value="Bacteria"/>
</dbReference>
<protein>
    <submittedName>
        <fullName evidence="6">Predicted signal transduction protein containing a membrane domain, an EAL and a GGDEF domain</fullName>
    </submittedName>
</protein>
<dbReference type="OrthoDB" id="9176779at2"/>
<dbReference type="PROSITE" id="PS50110">
    <property type="entry name" value="RESPONSE_REGULATORY"/>
    <property type="match status" value="1"/>
</dbReference>
<dbReference type="InterPro" id="IPR011006">
    <property type="entry name" value="CheY-like_superfamily"/>
</dbReference>
<dbReference type="SUPFAM" id="SSF52172">
    <property type="entry name" value="CheY-like"/>
    <property type="match status" value="1"/>
</dbReference>
<reference evidence="6 7" key="1">
    <citation type="journal article" date="2005" name="Nucleic Acids Res.">
        <title>Genomic blueprint of Hahella chejuensis, a marine microbe producing an algicidal agent.</title>
        <authorList>
            <person name="Jeong H."/>
            <person name="Yim J.H."/>
            <person name="Lee C."/>
            <person name="Choi S.-H."/>
            <person name="Park Y.K."/>
            <person name="Yoon S.H."/>
            <person name="Hur C.-G."/>
            <person name="Kang H.-Y."/>
            <person name="Kim D."/>
            <person name="Lee H.H."/>
            <person name="Park K.H."/>
            <person name="Park S.-H."/>
            <person name="Park H.-S."/>
            <person name="Lee H.K."/>
            <person name="Oh T.K."/>
            <person name="Kim J.F."/>
        </authorList>
    </citation>
    <scope>NUCLEOTIDE SEQUENCE [LARGE SCALE GENOMIC DNA]</scope>
    <source>
        <strain evidence="6 7">KCTC 2396</strain>
    </source>
</reference>
<dbReference type="Gene3D" id="3.40.50.2300">
    <property type="match status" value="1"/>
</dbReference>
<dbReference type="InterPro" id="IPR035919">
    <property type="entry name" value="EAL_sf"/>
</dbReference>
<feature type="modified residue" description="4-aspartylphosphate" evidence="2">
    <location>
        <position position="58"/>
    </location>
</feature>
<accession>Q2SEI0</accession>
<feature type="domain" description="GGDEF" evidence="5">
    <location>
        <begin position="169"/>
        <end position="301"/>
    </location>
</feature>
<dbReference type="PANTHER" id="PTHR44757">
    <property type="entry name" value="DIGUANYLATE CYCLASE DGCP"/>
    <property type="match status" value="1"/>
</dbReference>